<evidence type="ECO:0000256" key="2">
    <source>
        <dbReference type="ARBA" id="ARBA00005658"/>
    </source>
</evidence>
<evidence type="ECO:0000256" key="7">
    <source>
        <dbReference type="ARBA" id="ARBA00023136"/>
    </source>
</evidence>
<evidence type="ECO:0000256" key="4">
    <source>
        <dbReference type="ARBA" id="ARBA00022475"/>
    </source>
</evidence>
<feature type="transmembrane region" description="Helical" evidence="9">
    <location>
        <begin position="383"/>
        <end position="401"/>
    </location>
</feature>
<dbReference type="RefSeq" id="WP_182338597.1">
    <property type="nucleotide sequence ID" value="NZ_JACGXS010000002.1"/>
</dbReference>
<dbReference type="NCBIfam" id="TIGR00842">
    <property type="entry name" value="bcct"/>
    <property type="match status" value="1"/>
</dbReference>
<dbReference type="PANTHER" id="PTHR30047:SF7">
    <property type="entry name" value="HIGH-AFFINITY CHOLINE TRANSPORT PROTEIN"/>
    <property type="match status" value="1"/>
</dbReference>
<feature type="transmembrane region" description="Helical" evidence="9">
    <location>
        <begin position="255"/>
        <end position="286"/>
    </location>
</feature>
<dbReference type="Pfam" id="PF02028">
    <property type="entry name" value="BCCT"/>
    <property type="match status" value="1"/>
</dbReference>
<evidence type="ECO:0000256" key="1">
    <source>
        <dbReference type="ARBA" id="ARBA00004651"/>
    </source>
</evidence>
<comment type="subcellular location">
    <subcellularLocation>
        <location evidence="1">Cell membrane</location>
        <topology evidence="1">Multi-pass membrane protein</topology>
    </subcellularLocation>
</comment>
<proteinExistence type="inferred from homology"/>
<feature type="transmembrane region" description="Helical" evidence="9">
    <location>
        <begin position="326"/>
        <end position="350"/>
    </location>
</feature>
<keyword evidence="7 9" id="KW-0472">Membrane</keyword>
<keyword evidence="5 9" id="KW-0812">Transmembrane</keyword>
<feature type="transmembrane region" description="Helical" evidence="9">
    <location>
        <begin position="78"/>
        <end position="96"/>
    </location>
</feature>
<accession>A0A7W3IHQ6</accession>
<feature type="transmembrane region" description="Helical" evidence="9">
    <location>
        <begin position="538"/>
        <end position="559"/>
    </location>
</feature>
<comment type="caution">
    <text evidence="10">The sequence shown here is derived from an EMBL/GenBank/DDBJ whole genome shotgun (WGS) entry which is preliminary data.</text>
</comment>
<dbReference type="PANTHER" id="PTHR30047">
    <property type="entry name" value="HIGH-AFFINITY CHOLINE TRANSPORT PROTEIN-RELATED"/>
    <property type="match status" value="1"/>
</dbReference>
<name>A0A7W3IHQ6_9GAMM</name>
<evidence type="ECO:0000256" key="9">
    <source>
        <dbReference type="SAM" id="Phobius"/>
    </source>
</evidence>
<evidence type="ECO:0000256" key="8">
    <source>
        <dbReference type="SAM" id="MobiDB-lite"/>
    </source>
</evidence>
<evidence type="ECO:0000313" key="11">
    <source>
        <dbReference type="Proteomes" id="UP000547058"/>
    </source>
</evidence>
<feature type="transmembrane region" description="Helical" evidence="9">
    <location>
        <begin position="116"/>
        <end position="135"/>
    </location>
</feature>
<comment type="similarity">
    <text evidence="2">Belongs to the BCCT transporter (TC 2.A.15) family.</text>
</comment>
<dbReference type="GO" id="GO:0005886">
    <property type="term" value="C:plasma membrane"/>
    <property type="evidence" value="ECO:0007669"/>
    <property type="project" value="UniProtKB-SubCell"/>
</dbReference>
<dbReference type="AlphaFoldDB" id="A0A7W3IHQ6"/>
<dbReference type="EMBL" id="JACGXS010000002">
    <property type="protein sequence ID" value="MBA8681471.1"/>
    <property type="molecule type" value="Genomic_DNA"/>
</dbReference>
<evidence type="ECO:0000256" key="6">
    <source>
        <dbReference type="ARBA" id="ARBA00022989"/>
    </source>
</evidence>
<evidence type="ECO:0000256" key="3">
    <source>
        <dbReference type="ARBA" id="ARBA00022448"/>
    </source>
</evidence>
<protein>
    <submittedName>
        <fullName evidence="10">Choline BCCT transporter BetT</fullName>
    </submittedName>
</protein>
<gene>
    <name evidence="10" type="primary">betT</name>
    <name evidence="10" type="ORF">H4O11_06565</name>
</gene>
<keyword evidence="11" id="KW-1185">Reference proteome</keyword>
<keyword evidence="3" id="KW-0813">Transport</keyword>
<evidence type="ECO:0000313" key="10">
    <source>
        <dbReference type="EMBL" id="MBA8681471.1"/>
    </source>
</evidence>
<evidence type="ECO:0000256" key="5">
    <source>
        <dbReference type="ARBA" id="ARBA00022692"/>
    </source>
</evidence>
<dbReference type="NCBIfam" id="NF007399">
    <property type="entry name" value="PRK09928.1"/>
    <property type="match status" value="1"/>
</dbReference>
<reference evidence="10 11" key="1">
    <citation type="submission" date="2020-08" db="EMBL/GenBank/DDBJ databases">
        <title>Stenotrophomonas tumulicola JCM 30961.</title>
        <authorList>
            <person name="Deng Y."/>
        </authorList>
    </citation>
    <scope>NUCLEOTIDE SEQUENCE [LARGE SCALE GENOMIC DNA]</scope>
    <source>
        <strain evidence="10 11">JCM 30961</strain>
    </source>
</reference>
<sequence>MPIKPPDDERPESARPERQEPGASVGKTHPPLERSRFGGTQHRHERHEEDEAPVSRSDLSRGPQELLEDRAARINWRVLLVSSLVILAFSVWAILIPDDARATMKSAVDWIATNLGWYYVLTMSLVTGFVLWVAFSKEGSVRLGPDHSRPQYKLTTWVAMLFAAGVGIDMLFYSVTGPVVQYLSPPAGQGGTAEAMQDAVVWTMFHYGIAGWAMYALLGMAMGYFAYRWGMPLSIRAALYPLLGKRVRGSLGDGISIIALVGTVFGVATSMGIGVVLLSVGFSLIFGLEQGIALQIALVIGAVLLTIAATTSGVDRGIRWISELNLWSAVAMMLYILVTGQTAFLLNALVENIGQFLVTLPARTLQTFAYEPGGAQWMGGWTLFFWAFWLAWGPFVGVFLARISRGRTLREFVIAAITAPVLCDFIIVSLFGNSALFQVLQGNTSFAELAVHSPERGWYALLGMFPGAMFLTGLATLSGLLFYLTSANSGAMVMSNFSASIPDPSQDGPKWLRIFWAVLTAVLAVAMLLAGGVTTMEYATLIFALPVTIIAFLVMASFYKVLRMERAEREGQVLHKRSIAPIGGHLPERSWKQRLEQLRAFPSLRQVNQFLERTVRPALDDVATEFRNQGYDVERGGMTNAKDIEEPMLRVSMDAFRAFHYQVAIVEAPVPMFSGRMSRETDVYYRLEVFTQTGSGGYDLMGLTRQQIIDDVLDRYEAHLAFLTVSSETDAASVLTPRVAPQNQWSAVPRDAGDVQDLDGGQK</sequence>
<feature type="compositionally biased region" description="Basic and acidic residues" evidence="8">
    <location>
        <begin position="1"/>
        <end position="20"/>
    </location>
</feature>
<keyword evidence="6 9" id="KW-1133">Transmembrane helix</keyword>
<feature type="region of interest" description="Disordered" evidence="8">
    <location>
        <begin position="1"/>
        <end position="62"/>
    </location>
</feature>
<feature type="transmembrane region" description="Helical" evidence="9">
    <location>
        <begin position="413"/>
        <end position="437"/>
    </location>
</feature>
<feature type="transmembrane region" description="Helical" evidence="9">
    <location>
        <begin position="204"/>
        <end position="227"/>
    </location>
</feature>
<feature type="transmembrane region" description="Helical" evidence="9">
    <location>
        <begin position="514"/>
        <end position="532"/>
    </location>
</feature>
<dbReference type="GO" id="GO:0022857">
    <property type="term" value="F:transmembrane transporter activity"/>
    <property type="evidence" value="ECO:0007669"/>
    <property type="project" value="InterPro"/>
</dbReference>
<organism evidence="10 11">
    <name type="scientific">Stenotrophomonas tumulicola</name>
    <dbReference type="NCBI Taxonomy" id="1685415"/>
    <lineage>
        <taxon>Bacteria</taxon>
        <taxon>Pseudomonadati</taxon>
        <taxon>Pseudomonadota</taxon>
        <taxon>Gammaproteobacteria</taxon>
        <taxon>Lysobacterales</taxon>
        <taxon>Lysobacteraceae</taxon>
        <taxon>Stenotrophomonas</taxon>
    </lineage>
</organism>
<feature type="transmembrane region" description="Helical" evidence="9">
    <location>
        <begin position="292"/>
        <end position="314"/>
    </location>
</feature>
<dbReference type="Proteomes" id="UP000547058">
    <property type="component" value="Unassembled WGS sequence"/>
</dbReference>
<dbReference type="InterPro" id="IPR000060">
    <property type="entry name" value="BCCT_transptr"/>
</dbReference>
<feature type="transmembrane region" description="Helical" evidence="9">
    <location>
        <begin position="457"/>
        <end position="484"/>
    </location>
</feature>
<feature type="transmembrane region" description="Helical" evidence="9">
    <location>
        <begin position="156"/>
        <end position="175"/>
    </location>
</feature>
<keyword evidence="4" id="KW-1003">Cell membrane</keyword>